<dbReference type="InterPro" id="IPR011990">
    <property type="entry name" value="TPR-like_helical_dom_sf"/>
</dbReference>
<dbReference type="RefSeq" id="WP_149840715.1">
    <property type="nucleotide sequence ID" value="NZ_VUOC01000004.1"/>
</dbReference>
<dbReference type="EMBL" id="VUOC01000004">
    <property type="protein sequence ID" value="KAA2239536.1"/>
    <property type="molecule type" value="Genomic_DNA"/>
</dbReference>
<dbReference type="Gene3D" id="1.25.40.10">
    <property type="entry name" value="Tetratricopeptide repeat domain"/>
    <property type="match status" value="1"/>
</dbReference>
<gene>
    <name evidence="1" type="ORF">F0L74_25385</name>
</gene>
<accession>A0A5B2VLZ7</accession>
<dbReference type="InterPro" id="IPR019734">
    <property type="entry name" value="TPR_rpt"/>
</dbReference>
<protein>
    <submittedName>
        <fullName evidence="1">Tetratricopeptide repeat protein</fullName>
    </submittedName>
</protein>
<evidence type="ECO:0000313" key="1">
    <source>
        <dbReference type="EMBL" id="KAA2239536.1"/>
    </source>
</evidence>
<reference evidence="1 2" key="1">
    <citation type="submission" date="2019-09" db="EMBL/GenBank/DDBJ databases">
        <title>Chitinophaga ginsengihumi sp. nov., isolated from soil of ginseng rhizosphere.</title>
        <authorList>
            <person name="Lee J."/>
        </authorList>
    </citation>
    <scope>NUCLEOTIDE SEQUENCE [LARGE SCALE GENOMIC DNA]</scope>
    <source>
        <strain evidence="1 2">BN140078</strain>
    </source>
</reference>
<dbReference type="Pfam" id="PF13174">
    <property type="entry name" value="TPR_6"/>
    <property type="match status" value="1"/>
</dbReference>
<reference evidence="1 2" key="2">
    <citation type="submission" date="2019-09" db="EMBL/GenBank/DDBJ databases">
        <authorList>
            <person name="Jin C."/>
        </authorList>
    </citation>
    <scope>NUCLEOTIDE SEQUENCE [LARGE SCALE GENOMIC DNA]</scope>
    <source>
        <strain evidence="1 2">BN140078</strain>
    </source>
</reference>
<proteinExistence type="predicted"/>
<dbReference type="SUPFAM" id="SSF48452">
    <property type="entry name" value="TPR-like"/>
    <property type="match status" value="1"/>
</dbReference>
<dbReference type="Proteomes" id="UP000324611">
    <property type="component" value="Unassembled WGS sequence"/>
</dbReference>
<sequence length="255" mass="29507">MPSDYFEEAGKCYEKGEYDKALAAYQYIVNKHPKNESYPAAFYNTGHIYLVQDSVGQAISVFKSVLKWHFDEREQLGGDIMSNPYANYKHNASQTLCGIYYKREQYDSALYYLSLSDTVHPYIHFCGNAYAMNDIDMALRYADIYQRLKQPEKAINKLLPAVFITLENNSAIIDALRQLLKDQTGLKAKLDQSVEEIYPKEIKQGTSSYTNYYFKFLGTEIAVPESYDFNQTPFDKQKSIDRILSTDFYKMIAEL</sequence>
<comment type="caution">
    <text evidence="1">The sequence shown here is derived from an EMBL/GenBank/DDBJ whole genome shotgun (WGS) entry which is preliminary data.</text>
</comment>
<dbReference type="AlphaFoldDB" id="A0A5B2VLZ7"/>
<organism evidence="1 2">
    <name type="scientific">Chitinophaga agrisoli</name>
    <dbReference type="NCBI Taxonomy" id="2607653"/>
    <lineage>
        <taxon>Bacteria</taxon>
        <taxon>Pseudomonadati</taxon>
        <taxon>Bacteroidota</taxon>
        <taxon>Chitinophagia</taxon>
        <taxon>Chitinophagales</taxon>
        <taxon>Chitinophagaceae</taxon>
        <taxon>Chitinophaga</taxon>
    </lineage>
</organism>
<keyword evidence="2" id="KW-1185">Reference proteome</keyword>
<name>A0A5B2VLZ7_9BACT</name>
<evidence type="ECO:0000313" key="2">
    <source>
        <dbReference type="Proteomes" id="UP000324611"/>
    </source>
</evidence>